<dbReference type="EMBL" id="JAJJMA010133841">
    <property type="protein sequence ID" value="MCL7033377.1"/>
    <property type="molecule type" value="Genomic_DNA"/>
</dbReference>
<organism evidence="2 3">
    <name type="scientific">Papaver nudicaule</name>
    <name type="common">Iceland poppy</name>
    <dbReference type="NCBI Taxonomy" id="74823"/>
    <lineage>
        <taxon>Eukaryota</taxon>
        <taxon>Viridiplantae</taxon>
        <taxon>Streptophyta</taxon>
        <taxon>Embryophyta</taxon>
        <taxon>Tracheophyta</taxon>
        <taxon>Spermatophyta</taxon>
        <taxon>Magnoliopsida</taxon>
        <taxon>Ranunculales</taxon>
        <taxon>Papaveraceae</taxon>
        <taxon>Papaveroideae</taxon>
        <taxon>Papaver</taxon>
    </lineage>
</organism>
<dbReference type="Proteomes" id="UP001177140">
    <property type="component" value="Unassembled WGS sequence"/>
</dbReference>
<gene>
    <name evidence="2" type="ORF">MKW94_001354</name>
</gene>
<evidence type="ECO:0000313" key="2">
    <source>
        <dbReference type="EMBL" id="MCL7033377.1"/>
    </source>
</evidence>
<evidence type="ECO:0000256" key="1">
    <source>
        <dbReference type="SAM" id="Phobius"/>
    </source>
</evidence>
<keyword evidence="1" id="KW-1133">Transmembrane helix</keyword>
<name>A0AA41V608_PAPNU</name>
<comment type="caution">
    <text evidence="2">The sequence shown here is derived from an EMBL/GenBank/DDBJ whole genome shotgun (WGS) entry which is preliminary data.</text>
</comment>
<accession>A0AA41V608</accession>
<keyword evidence="1" id="KW-0812">Transmembrane</keyword>
<keyword evidence="1" id="KW-0472">Membrane</keyword>
<protein>
    <submittedName>
        <fullName evidence="2">Uncharacterized protein</fullName>
    </submittedName>
</protein>
<feature type="transmembrane region" description="Helical" evidence="1">
    <location>
        <begin position="6"/>
        <end position="27"/>
    </location>
</feature>
<keyword evidence="3" id="KW-1185">Reference proteome</keyword>
<feature type="non-terminal residue" evidence="2">
    <location>
        <position position="56"/>
    </location>
</feature>
<evidence type="ECO:0000313" key="3">
    <source>
        <dbReference type="Proteomes" id="UP001177140"/>
    </source>
</evidence>
<reference evidence="2" key="1">
    <citation type="submission" date="2022-03" db="EMBL/GenBank/DDBJ databases">
        <title>A functionally conserved STORR gene fusion in Papaver species that diverged 16.8 million years ago.</title>
        <authorList>
            <person name="Catania T."/>
        </authorList>
    </citation>
    <scope>NUCLEOTIDE SEQUENCE</scope>
    <source>
        <strain evidence="2">S-191538</strain>
    </source>
</reference>
<dbReference type="AlphaFoldDB" id="A0AA41V608"/>
<sequence length="56" mass="6141">MSFSVIFIAATKLAGILVTVTVAANAFSFSRYRKKNLLPFESPIDESSDELAVFNI</sequence>
<proteinExistence type="predicted"/>